<evidence type="ECO:0000313" key="1">
    <source>
        <dbReference type="EMBL" id="MDR6289012.1"/>
    </source>
</evidence>
<gene>
    <name evidence="1" type="ORF">E9232_001519</name>
</gene>
<protein>
    <submittedName>
        <fullName evidence="1">Uncharacterized protein</fullName>
    </submittedName>
</protein>
<dbReference type="Proteomes" id="UP001262410">
    <property type="component" value="Unassembled WGS sequence"/>
</dbReference>
<reference evidence="1 2" key="1">
    <citation type="submission" date="2023-07" db="EMBL/GenBank/DDBJ databases">
        <title>Sorghum-associated microbial communities from plants grown in Nebraska, USA.</title>
        <authorList>
            <person name="Schachtman D."/>
        </authorList>
    </citation>
    <scope>NUCLEOTIDE SEQUENCE [LARGE SCALE GENOMIC DNA]</scope>
    <source>
        <strain evidence="1 2">584</strain>
    </source>
</reference>
<dbReference type="RefSeq" id="WP_309793120.1">
    <property type="nucleotide sequence ID" value="NZ_JAVDPW010000002.1"/>
</dbReference>
<proteinExistence type="predicted"/>
<comment type="caution">
    <text evidence="1">The sequence shown here is derived from an EMBL/GenBank/DDBJ whole genome shotgun (WGS) entry which is preliminary data.</text>
</comment>
<name>A0ABU1JK71_9PROT</name>
<keyword evidence="2" id="KW-1185">Reference proteome</keyword>
<sequence>MSAFVVVQEHIDELVSAAIDLEIRARLVTDRGYRQVNHENANDFGRMLWAENIRSVIHRYRLSGTEEAAEYEAAVGANRFTWRPVPPGRAAKRLACFEYQACECEDWEESLAYDFGSQMARALITKLPGYAEAPW</sequence>
<evidence type="ECO:0000313" key="2">
    <source>
        <dbReference type="Proteomes" id="UP001262410"/>
    </source>
</evidence>
<organism evidence="1 2">
    <name type="scientific">Inquilinus ginsengisoli</name>
    <dbReference type="NCBI Taxonomy" id="363840"/>
    <lineage>
        <taxon>Bacteria</taxon>
        <taxon>Pseudomonadati</taxon>
        <taxon>Pseudomonadota</taxon>
        <taxon>Alphaproteobacteria</taxon>
        <taxon>Rhodospirillales</taxon>
        <taxon>Rhodospirillaceae</taxon>
        <taxon>Inquilinus</taxon>
    </lineage>
</organism>
<accession>A0ABU1JK71</accession>
<dbReference type="EMBL" id="JAVDPW010000002">
    <property type="protein sequence ID" value="MDR6289012.1"/>
    <property type="molecule type" value="Genomic_DNA"/>
</dbReference>